<evidence type="ECO:0000256" key="3">
    <source>
        <dbReference type="ARBA" id="ARBA00011881"/>
    </source>
</evidence>
<evidence type="ECO:0000256" key="10">
    <source>
        <dbReference type="ARBA" id="ARBA00022741"/>
    </source>
</evidence>
<dbReference type="InterPro" id="IPR048268">
    <property type="entry name" value="Arginosuc_syn_C"/>
</dbReference>
<dbReference type="Gene3D" id="3.90.1260.10">
    <property type="entry name" value="Argininosuccinate synthetase, chain A, domain 2"/>
    <property type="match status" value="1"/>
</dbReference>
<comment type="pathway">
    <text evidence="2">Nitrogen metabolism; urea cycle; (N(omega)-L-arginino)succinate from L-aspartate and L-citrulline: step 1/1.</text>
</comment>
<evidence type="ECO:0000313" key="16">
    <source>
        <dbReference type="EMBL" id="KAJ3641244.1"/>
    </source>
</evidence>
<dbReference type="InterPro" id="IPR023434">
    <property type="entry name" value="Arginosuc_synth_type_1_subfam"/>
</dbReference>
<accession>A0AA38M3B4</accession>
<dbReference type="NCBIfam" id="NF001770">
    <property type="entry name" value="PRK00509.1"/>
    <property type="match status" value="1"/>
</dbReference>
<evidence type="ECO:0000256" key="5">
    <source>
        <dbReference type="ARBA" id="ARBA00014810"/>
    </source>
</evidence>
<evidence type="ECO:0000256" key="8">
    <source>
        <dbReference type="ARBA" id="ARBA00022598"/>
    </source>
</evidence>
<feature type="domain" description="Arginosuccinate synthase-like N-terminal" evidence="14">
    <location>
        <begin position="5"/>
        <end position="169"/>
    </location>
</feature>
<dbReference type="CDD" id="cd01999">
    <property type="entry name" value="ASS"/>
    <property type="match status" value="1"/>
</dbReference>
<gene>
    <name evidence="16" type="ORF">Zmor_027759</name>
</gene>
<proteinExistence type="inferred from homology"/>
<keyword evidence="10" id="KW-0547">Nucleotide-binding</keyword>
<dbReference type="PROSITE" id="PS00565">
    <property type="entry name" value="ARGININOSUCCIN_SYN_2"/>
    <property type="match status" value="1"/>
</dbReference>
<name>A0AA38M3B4_9CUCU</name>
<dbReference type="Gene3D" id="3.40.50.620">
    <property type="entry name" value="HUPs"/>
    <property type="match status" value="1"/>
</dbReference>
<comment type="caution">
    <text evidence="16">The sequence shown here is derived from an EMBL/GenBank/DDBJ whole genome shotgun (WGS) entry which is preliminary data.</text>
</comment>
<comment type="catalytic activity">
    <reaction evidence="13">
        <text>L-citrulline + L-aspartate + ATP = 2-(N(omega)-L-arginino)succinate + AMP + diphosphate + H(+)</text>
        <dbReference type="Rhea" id="RHEA:10932"/>
        <dbReference type="ChEBI" id="CHEBI:15378"/>
        <dbReference type="ChEBI" id="CHEBI:29991"/>
        <dbReference type="ChEBI" id="CHEBI:30616"/>
        <dbReference type="ChEBI" id="CHEBI:33019"/>
        <dbReference type="ChEBI" id="CHEBI:57472"/>
        <dbReference type="ChEBI" id="CHEBI:57743"/>
        <dbReference type="ChEBI" id="CHEBI:456215"/>
        <dbReference type="EC" id="6.3.4.5"/>
    </reaction>
</comment>
<dbReference type="FunFam" id="3.90.1260.10:FF:000003">
    <property type="entry name" value="Argininosuccinate synthase"/>
    <property type="match status" value="1"/>
</dbReference>
<dbReference type="GO" id="GO:0000050">
    <property type="term" value="P:urea cycle"/>
    <property type="evidence" value="ECO:0007669"/>
    <property type="project" value="UniProtKB-KW"/>
</dbReference>
<dbReference type="InterPro" id="IPR001518">
    <property type="entry name" value="Arginosuc_synth"/>
</dbReference>
<comment type="pathway">
    <text evidence="1">Amino-acid biosynthesis; L-arginine biosynthesis; L-arginine from L-ornithine and carbamoyl phosphate: step 2/3.</text>
</comment>
<keyword evidence="9" id="KW-0028">Amino-acid biosynthesis</keyword>
<evidence type="ECO:0000259" key="14">
    <source>
        <dbReference type="Pfam" id="PF00764"/>
    </source>
</evidence>
<dbReference type="GO" id="GO:0000053">
    <property type="term" value="P:argininosuccinate metabolic process"/>
    <property type="evidence" value="ECO:0007669"/>
    <property type="project" value="TreeGrafter"/>
</dbReference>
<dbReference type="EC" id="6.3.4.5" evidence="4"/>
<dbReference type="InterPro" id="IPR024074">
    <property type="entry name" value="AS_cat/multimer_dom_body"/>
</dbReference>
<reference evidence="16" key="1">
    <citation type="journal article" date="2023" name="G3 (Bethesda)">
        <title>Whole genome assemblies of Zophobas morio and Tenebrio molitor.</title>
        <authorList>
            <person name="Kaur S."/>
            <person name="Stinson S.A."/>
            <person name="diCenzo G.C."/>
        </authorList>
    </citation>
    <scope>NUCLEOTIDE SEQUENCE</scope>
    <source>
        <strain evidence="16">QUZm001</strain>
    </source>
</reference>
<dbReference type="GO" id="GO:0005524">
    <property type="term" value="F:ATP binding"/>
    <property type="evidence" value="ECO:0007669"/>
    <property type="project" value="UniProtKB-KW"/>
</dbReference>
<dbReference type="GO" id="GO:0005737">
    <property type="term" value="C:cytoplasm"/>
    <property type="evidence" value="ECO:0007669"/>
    <property type="project" value="TreeGrafter"/>
</dbReference>
<dbReference type="Pfam" id="PF20979">
    <property type="entry name" value="Arginosuc_syn_C"/>
    <property type="match status" value="1"/>
</dbReference>
<dbReference type="AlphaFoldDB" id="A0AA38M3B4"/>
<dbReference type="HAMAP" id="MF_00005">
    <property type="entry name" value="Arg_succ_synth_type1"/>
    <property type="match status" value="1"/>
</dbReference>
<protein>
    <recommendedName>
        <fullName evidence="5">Argininosuccinate synthase</fullName>
        <ecNumber evidence="4">6.3.4.5</ecNumber>
    </recommendedName>
    <alternativeName>
        <fullName evidence="12">Citrulline--aspartate ligase</fullName>
    </alternativeName>
</protein>
<dbReference type="NCBIfam" id="TIGR00032">
    <property type="entry name" value="argG"/>
    <property type="match status" value="1"/>
</dbReference>
<dbReference type="FunFam" id="3.40.50.620:FF:000019">
    <property type="entry name" value="Argininosuccinate synthase"/>
    <property type="match status" value="1"/>
</dbReference>
<comment type="subunit">
    <text evidence="3">Homotetramer.</text>
</comment>
<evidence type="ECO:0000256" key="13">
    <source>
        <dbReference type="ARBA" id="ARBA00049077"/>
    </source>
</evidence>
<dbReference type="Gene3D" id="1.20.5.470">
    <property type="entry name" value="Single helix bin"/>
    <property type="match status" value="1"/>
</dbReference>
<dbReference type="PANTHER" id="PTHR11587:SF2">
    <property type="entry name" value="ARGININOSUCCINATE SYNTHASE"/>
    <property type="match status" value="1"/>
</dbReference>
<evidence type="ECO:0000256" key="11">
    <source>
        <dbReference type="ARBA" id="ARBA00022840"/>
    </source>
</evidence>
<evidence type="ECO:0000256" key="9">
    <source>
        <dbReference type="ARBA" id="ARBA00022605"/>
    </source>
</evidence>
<dbReference type="PROSITE" id="PS00564">
    <property type="entry name" value="ARGININOSUCCIN_SYN_1"/>
    <property type="match status" value="1"/>
</dbReference>
<evidence type="ECO:0000256" key="4">
    <source>
        <dbReference type="ARBA" id="ARBA00012286"/>
    </source>
</evidence>
<keyword evidence="8" id="KW-0436">Ligase</keyword>
<dbReference type="GO" id="GO:0004055">
    <property type="term" value="F:argininosuccinate synthase activity"/>
    <property type="evidence" value="ECO:0007669"/>
    <property type="project" value="UniProtKB-EC"/>
</dbReference>
<dbReference type="SUPFAM" id="SSF69864">
    <property type="entry name" value="Argininosuccinate synthetase, C-terminal domain"/>
    <property type="match status" value="1"/>
</dbReference>
<dbReference type="Pfam" id="PF00764">
    <property type="entry name" value="Arginosuc_synth"/>
    <property type="match status" value="1"/>
</dbReference>
<evidence type="ECO:0000256" key="1">
    <source>
        <dbReference type="ARBA" id="ARBA00004967"/>
    </source>
</evidence>
<keyword evidence="6" id="KW-0835">Urea cycle</keyword>
<dbReference type="PANTHER" id="PTHR11587">
    <property type="entry name" value="ARGININOSUCCINATE SYNTHASE"/>
    <property type="match status" value="1"/>
</dbReference>
<sequence length="408" mass="45931">MSLGKVVLAYSGGLDTSCILRWLLDQNYDVICYMANIGQDEDFDAATTKATKIGASKVIVDDVRHSFVNDYVWPAIRAGLIYESRYLLGTSLARPCISVGLVKAALDNDAQFIAHGATGKGNDQVRFELSCYSLWPDVKIIAPWRIEEFTERFQGRSDLIKYASDNNIPVSATPKSPWSMDANLMHISYESGILENPNNEAPHDLFQMTVDPKKAPTDSFKLSIEFSKGVPVKVITQDAQVFNDALEIFTFLNKIGGKYGVGRTDIVENRFIGLKSRGVYETPGGYILYVAHTDLEVFCLDKEVYRVKQSLRDRLSDYVYNGFWFSPEGRFVFDCIALAEETVNGKVNLEIYKGNVTVLGRWSPVSLYNEDLVSMDKHSDFSPSDATGFINIQAIRLKEYNRFQKQQK</sequence>
<evidence type="ECO:0000256" key="6">
    <source>
        <dbReference type="ARBA" id="ARBA00022436"/>
    </source>
</evidence>
<evidence type="ECO:0000259" key="15">
    <source>
        <dbReference type="Pfam" id="PF20979"/>
    </source>
</evidence>
<evidence type="ECO:0000256" key="12">
    <source>
        <dbReference type="ARBA" id="ARBA00029916"/>
    </source>
</evidence>
<evidence type="ECO:0000256" key="2">
    <source>
        <dbReference type="ARBA" id="ARBA00005154"/>
    </source>
</evidence>
<dbReference type="InterPro" id="IPR018223">
    <property type="entry name" value="Arginosuc_synth_CS"/>
</dbReference>
<dbReference type="InterPro" id="IPR014729">
    <property type="entry name" value="Rossmann-like_a/b/a_fold"/>
</dbReference>
<keyword evidence="7" id="KW-0055">Arginine biosynthesis</keyword>
<keyword evidence="17" id="KW-1185">Reference proteome</keyword>
<dbReference type="SUPFAM" id="SSF52402">
    <property type="entry name" value="Adenine nucleotide alpha hydrolases-like"/>
    <property type="match status" value="1"/>
</dbReference>
<keyword evidence="11" id="KW-0067">ATP-binding</keyword>
<feature type="domain" description="Arginosuccinate synthase C-terminal" evidence="15">
    <location>
        <begin position="178"/>
        <end position="400"/>
    </location>
</feature>
<dbReference type="GO" id="GO:0006526">
    <property type="term" value="P:L-arginine biosynthetic process"/>
    <property type="evidence" value="ECO:0007669"/>
    <property type="project" value="UniProtKB-KW"/>
</dbReference>
<dbReference type="EMBL" id="JALNTZ010000009">
    <property type="protein sequence ID" value="KAJ3641244.1"/>
    <property type="molecule type" value="Genomic_DNA"/>
</dbReference>
<evidence type="ECO:0000256" key="7">
    <source>
        <dbReference type="ARBA" id="ARBA00022571"/>
    </source>
</evidence>
<organism evidence="16 17">
    <name type="scientific">Zophobas morio</name>
    <dbReference type="NCBI Taxonomy" id="2755281"/>
    <lineage>
        <taxon>Eukaryota</taxon>
        <taxon>Metazoa</taxon>
        <taxon>Ecdysozoa</taxon>
        <taxon>Arthropoda</taxon>
        <taxon>Hexapoda</taxon>
        <taxon>Insecta</taxon>
        <taxon>Pterygota</taxon>
        <taxon>Neoptera</taxon>
        <taxon>Endopterygota</taxon>
        <taxon>Coleoptera</taxon>
        <taxon>Polyphaga</taxon>
        <taxon>Cucujiformia</taxon>
        <taxon>Tenebrionidae</taxon>
        <taxon>Zophobas</taxon>
    </lineage>
</organism>
<dbReference type="InterPro" id="IPR048267">
    <property type="entry name" value="Arginosuc_syn_N"/>
</dbReference>
<dbReference type="Proteomes" id="UP001168821">
    <property type="component" value="Unassembled WGS sequence"/>
</dbReference>
<evidence type="ECO:0000313" key="17">
    <source>
        <dbReference type="Proteomes" id="UP001168821"/>
    </source>
</evidence>